<accession>A0A194Q7V8</accession>
<name>A0A194Q7V8_PAPXU</name>
<keyword evidence="2" id="KW-1185">Reference proteome</keyword>
<protein>
    <submittedName>
        <fullName evidence="1">Uncharacterized protein</fullName>
    </submittedName>
</protein>
<dbReference type="Proteomes" id="UP000053268">
    <property type="component" value="Unassembled WGS sequence"/>
</dbReference>
<organism evidence="1 2">
    <name type="scientific">Papilio xuthus</name>
    <name type="common">Asian swallowtail butterfly</name>
    <dbReference type="NCBI Taxonomy" id="66420"/>
    <lineage>
        <taxon>Eukaryota</taxon>
        <taxon>Metazoa</taxon>
        <taxon>Ecdysozoa</taxon>
        <taxon>Arthropoda</taxon>
        <taxon>Hexapoda</taxon>
        <taxon>Insecta</taxon>
        <taxon>Pterygota</taxon>
        <taxon>Neoptera</taxon>
        <taxon>Endopterygota</taxon>
        <taxon>Lepidoptera</taxon>
        <taxon>Glossata</taxon>
        <taxon>Ditrysia</taxon>
        <taxon>Papilionoidea</taxon>
        <taxon>Papilionidae</taxon>
        <taxon>Papilioninae</taxon>
        <taxon>Papilio</taxon>
    </lineage>
</organism>
<dbReference type="EMBL" id="KQ459439">
    <property type="protein sequence ID" value="KPJ01075.1"/>
    <property type="molecule type" value="Genomic_DNA"/>
</dbReference>
<sequence length="45" mass="5401">MALGGSTYLQDATMLEQLLEEINFQRTKEMRQLLKDGEFWIYLLY</sequence>
<gene>
    <name evidence="1" type="ORF">RR46_05340</name>
</gene>
<dbReference type="AlphaFoldDB" id="A0A194Q7V8"/>
<evidence type="ECO:0000313" key="2">
    <source>
        <dbReference type="Proteomes" id="UP000053268"/>
    </source>
</evidence>
<evidence type="ECO:0000313" key="1">
    <source>
        <dbReference type="EMBL" id="KPJ01075.1"/>
    </source>
</evidence>
<proteinExistence type="predicted"/>
<reference evidence="1 2" key="1">
    <citation type="journal article" date="2015" name="Nat. Commun.">
        <title>Outbred genome sequencing and CRISPR/Cas9 gene editing in butterflies.</title>
        <authorList>
            <person name="Li X."/>
            <person name="Fan D."/>
            <person name="Zhang W."/>
            <person name="Liu G."/>
            <person name="Zhang L."/>
            <person name="Zhao L."/>
            <person name="Fang X."/>
            <person name="Chen L."/>
            <person name="Dong Y."/>
            <person name="Chen Y."/>
            <person name="Ding Y."/>
            <person name="Zhao R."/>
            <person name="Feng M."/>
            <person name="Zhu Y."/>
            <person name="Feng Y."/>
            <person name="Jiang X."/>
            <person name="Zhu D."/>
            <person name="Xiang H."/>
            <person name="Feng X."/>
            <person name="Li S."/>
            <person name="Wang J."/>
            <person name="Zhang G."/>
            <person name="Kronforst M.R."/>
            <person name="Wang W."/>
        </authorList>
    </citation>
    <scope>NUCLEOTIDE SEQUENCE [LARGE SCALE GENOMIC DNA]</scope>
    <source>
        <strain evidence="1">Ya'a_city_454_Px</strain>
        <tissue evidence="1">Whole body</tissue>
    </source>
</reference>